<dbReference type="EMBL" id="FR871761">
    <property type="protein sequence ID" value="CCB81265.1"/>
    <property type="molecule type" value="Genomic_DNA"/>
</dbReference>
<organism evidence="1">
    <name type="scientific">Lactiplantibacillus pentosus MP-10</name>
    <dbReference type="NCBI Taxonomy" id="1028490"/>
    <lineage>
        <taxon>Bacteria</taxon>
        <taxon>Bacillati</taxon>
        <taxon>Bacillota</taxon>
        <taxon>Bacilli</taxon>
        <taxon>Lactobacillales</taxon>
        <taxon>Lactobacillaceae</taxon>
        <taxon>Lactiplantibacillus</taxon>
    </lineage>
</organism>
<proteinExistence type="predicted"/>
<reference evidence="1" key="1">
    <citation type="journal article" date="2011" name="J. Bacteriol.">
        <title>Annotated genome sequence of Lactobacillus pentosus MP-10, which has probiotic potential, from naturally fermented Alorena green table olives.</title>
        <authorList>
            <person name="Abriouel H."/>
            <person name="Benomar N."/>
            <person name="Perez Pulido R."/>
            <person name="Canamero M.M."/>
            <person name="Galvez A."/>
        </authorList>
    </citation>
    <scope>NUCLEOTIDE SEQUENCE</scope>
    <source>
        <strain evidence="1">MP-10</strain>
    </source>
</reference>
<sequence length="119" mass="12919">MGPTIGGIGMQNLIPGDMLEVGQKLKWELDAGMTADESSVINDAVLAGTQYFVDEALEGSYWTVKWADDHQAIDIYGTTGSVVGQIKPLSASLEADFRQDSQGLFIRIEKEVAVIVRDN</sequence>
<protein>
    <submittedName>
        <fullName evidence="1">Uncharacterized protein</fullName>
    </submittedName>
</protein>
<evidence type="ECO:0000313" key="1">
    <source>
        <dbReference type="EMBL" id="CCB81265.1"/>
    </source>
</evidence>
<dbReference type="AlphaFoldDB" id="F6IRW3"/>
<accession>F6IRW3</accession>
<name>F6IRW3_LACPE</name>
<gene>
    <name evidence="1" type="ORF">LPE_00272</name>
</gene>